<dbReference type="STRING" id="1943.AQJ64_15735"/>
<dbReference type="InterPro" id="IPR042001">
    <property type="entry name" value="Sortase_F"/>
</dbReference>
<sequence length="224" mass="23380">MASRRTTRSPSSSFVPSVGLLVWTLVAGAVLVAGALHYEPPPQPSAVQGFSPLPGPAAHRTVPPADPDVPSLPPAEPLRLRIPAINVNAPLTKLHLDATGALEPPPPDDPNLAGWYSEGTAPGSVGTAVTTGHVDVRTGNPGVFFGLGALSKGNTIEIDRVDRRTAVFTVEAVEVYDKEHFPSRMVYGGSRRPELRVITCGGAYTKGTGYQGNVVVYATLTAVG</sequence>
<gene>
    <name evidence="4" type="ORF">AQJ64_15735</name>
</gene>
<dbReference type="Pfam" id="PF04203">
    <property type="entry name" value="Sortase"/>
    <property type="match status" value="1"/>
</dbReference>
<feature type="compositionally biased region" description="Pro residues" evidence="2">
    <location>
        <begin position="64"/>
        <end position="74"/>
    </location>
</feature>
<dbReference type="NCBIfam" id="NF033748">
    <property type="entry name" value="class_F_sortase"/>
    <property type="match status" value="1"/>
</dbReference>
<evidence type="ECO:0000256" key="2">
    <source>
        <dbReference type="SAM" id="MobiDB-lite"/>
    </source>
</evidence>
<name>A0A101T1S7_9ACTN</name>
<keyword evidence="3" id="KW-1133">Transmembrane helix</keyword>
<dbReference type="GO" id="GO:0016787">
    <property type="term" value="F:hydrolase activity"/>
    <property type="evidence" value="ECO:0007669"/>
    <property type="project" value="UniProtKB-KW"/>
</dbReference>
<dbReference type="Gene3D" id="2.40.260.10">
    <property type="entry name" value="Sortase"/>
    <property type="match status" value="1"/>
</dbReference>
<feature type="transmembrane region" description="Helical" evidence="3">
    <location>
        <begin position="20"/>
        <end position="38"/>
    </location>
</feature>
<keyword evidence="1" id="KW-0378">Hydrolase</keyword>
<dbReference type="EMBL" id="LMWW01000018">
    <property type="protein sequence ID" value="KUN84212.1"/>
    <property type="molecule type" value="Genomic_DNA"/>
</dbReference>
<reference evidence="4 5" key="1">
    <citation type="submission" date="2015-10" db="EMBL/GenBank/DDBJ databases">
        <title>Draft genome sequence of Streptomyces griseoruber DSM 40281, type strain for the species Streptomyces griseoruber.</title>
        <authorList>
            <person name="Ruckert C."/>
            <person name="Winkler A."/>
            <person name="Kalinowski J."/>
            <person name="Kampfer P."/>
            <person name="Glaeser S."/>
        </authorList>
    </citation>
    <scope>NUCLEOTIDE SEQUENCE [LARGE SCALE GENOMIC DNA]</scope>
    <source>
        <strain evidence="4 5">DSM 40281</strain>
    </source>
</reference>
<keyword evidence="3" id="KW-0472">Membrane</keyword>
<dbReference type="Proteomes" id="UP000052982">
    <property type="component" value="Unassembled WGS sequence"/>
</dbReference>
<comment type="caution">
    <text evidence="4">The sequence shown here is derived from an EMBL/GenBank/DDBJ whole genome shotgun (WGS) entry which is preliminary data.</text>
</comment>
<proteinExistence type="predicted"/>
<dbReference type="InterPro" id="IPR023365">
    <property type="entry name" value="Sortase_dom-sf"/>
</dbReference>
<evidence type="ECO:0000256" key="1">
    <source>
        <dbReference type="ARBA" id="ARBA00022801"/>
    </source>
</evidence>
<dbReference type="CDD" id="cd05829">
    <property type="entry name" value="Sortase_F"/>
    <property type="match status" value="1"/>
</dbReference>
<dbReference type="RefSeq" id="WP_055632381.1">
    <property type="nucleotide sequence ID" value="NZ_KQ948767.1"/>
</dbReference>
<feature type="region of interest" description="Disordered" evidence="2">
    <location>
        <begin position="46"/>
        <end position="74"/>
    </location>
</feature>
<evidence type="ECO:0000313" key="4">
    <source>
        <dbReference type="EMBL" id="KUN84212.1"/>
    </source>
</evidence>
<accession>A0A101T1S7</accession>
<dbReference type="AlphaFoldDB" id="A0A101T1S7"/>
<dbReference type="OrthoDB" id="525039at2"/>
<keyword evidence="3" id="KW-0812">Transmembrane</keyword>
<keyword evidence="5" id="KW-1185">Reference proteome</keyword>
<evidence type="ECO:0000313" key="5">
    <source>
        <dbReference type="Proteomes" id="UP000052982"/>
    </source>
</evidence>
<organism evidence="4 5">
    <name type="scientific">Streptomyces griseoruber</name>
    <dbReference type="NCBI Taxonomy" id="1943"/>
    <lineage>
        <taxon>Bacteria</taxon>
        <taxon>Bacillati</taxon>
        <taxon>Actinomycetota</taxon>
        <taxon>Actinomycetes</taxon>
        <taxon>Kitasatosporales</taxon>
        <taxon>Streptomycetaceae</taxon>
        <taxon>Streptomyces</taxon>
    </lineage>
</organism>
<protein>
    <submittedName>
        <fullName evidence="4">Peptidase C60</fullName>
    </submittedName>
</protein>
<dbReference type="SUPFAM" id="SSF63817">
    <property type="entry name" value="Sortase"/>
    <property type="match status" value="1"/>
</dbReference>
<dbReference type="InterPro" id="IPR005754">
    <property type="entry name" value="Sortase"/>
</dbReference>
<evidence type="ECO:0000256" key="3">
    <source>
        <dbReference type="SAM" id="Phobius"/>
    </source>
</evidence>